<evidence type="ECO:0000313" key="3">
    <source>
        <dbReference type="Proteomes" id="UP000225706"/>
    </source>
</evidence>
<dbReference type="Proteomes" id="UP000225706">
    <property type="component" value="Unassembled WGS sequence"/>
</dbReference>
<proteinExistence type="predicted"/>
<keyword evidence="3" id="KW-1185">Reference proteome</keyword>
<comment type="caution">
    <text evidence="2">The sequence shown here is derived from an EMBL/GenBank/DDBJ whole genome shotgun (WGS) entry which is preliminary data.</text>
</comment>
<evidence type="ECO:0000313" key="2">
    <source>
        <dbReference type="EMBL" id="PFX13356.1"/>
    </source>
</evidence>
<protein>
    <submittedName>
        <fullName evidence="2">Uncharacterized protein</fullName>
    </submittedName>
</protein>
<feature type="compositionally biased region" description="Acidic residues" evidence="1">
    <location>
        <begin position="111"/>
        <end position="123"/>
    </location>
</feature>
<evidence type="ECO:0000256" key="1">
    <source>
        <dbReference type="SAM" id="MobiDB-lite"/>
    </source>
</evidence>
<dbReference type="AlphaFoldDB" id="A0A2B4R889"/>
<sequence length="144" mass="15251">MKKIAARRDDIVDDVTDEYGISDNDFPDEIFEDGNGTDVDANAAATDAIDDGVLSGSIGAGETIDDEVISANTVSDDNIDDDDVGESFSVADDNANDDDAVISVATSNATDVEDDDDDDDADDADGKVKNQHHHVKLSCIKLRL</sequence>
<dbReference type="EMBL" id="LSMT01000998">
    <property type="protein sequence ID" value="PFX13356.1"/>
    <property type="molecule type" value="Genomic_DNA"/>
</dbReference>
<gene>
    <name evidence="2" type="ORF">AWC38_SpisGene22561</name>
</gene>
<name>A0A2B4R889_STYPI</name>
<reference evidence="3" key="1">
    <citation type="journal article" date="2017" name="bioRxiv">
        <title>Comparative analysis of the genomes of Stylophora pistillata and Acropora digitifera provides evidence for extensive differences between species of corals.</title>
        <authorList>
            <person name="Voolstra C.R."/>
            <person name="Li Y."/>
            <person name="Liew Y.J."/>
            <person name="Baumgarten S."/>
            <person name="Zoccola D."/>
            <person name="Flot J.-F."/>
            <person name="Tambutte S."/>
            <person name="Allemand D."/>
            <person name="Aranda M."/>
        </authorList>
    </citation>
    <scope>NUCLEOTIDE SEQUENCE [LARGE SCALE GENOMIC DNA]</scope>
</reference>
<accession>A0A2B4R889</accession>
<feature type="region of interest" description="Disordered" evidence="1">
    <location>
        <begin position="72"/>
        <end position="132"/>
    </location>
</feature>
<organism evidence="2 3">
    <name type="scientific">Stylophora pistillata</name>
    <name type="common">Smooth cauliflower coral</name>
    <dbReference type="NCBI Taxonomy" id="50429"/>
    <lineage>
        <taxon>Eukaryota</taxon>
        <taxon>Metazoa</taxon>
        <taxon>Cnidaria</taxon>
        <taxon>Anthozoa</taxon>
        <taxon>Hexacorallia</taxon>
        <taxon>Scleractinia</taxon>
        <taxon>Astrocoeniina</taxon>
        <taxon>Pocilloporidae</taxon>
        <taxon>Stylophora</taxon>
    </lineage>
</organism>